<gene>
    <name evidence="2" type="ORF">PHATRDRAFT_45406</name>
</gene>
<feature type="compositionally biased region" description="Polar residues" evidence="1">
    <location>
        <begin position="1122"/>
        <end position="1135"/>
    </location>
</feature>
<reference evidence="2 3" key="1">
    <citation type="journal article" date="2008" name="Nature">
        <title>The Phaeodactylum genome reveals the evolutionary history of diatom genomes.</title>
        <authorList>
            <person name="Bowler C."/>
            <person name="Allen A.E."/>
            <person name="Badger J.H."/>
            <person name="Grimwood J."/>
            <person name="Jabbari K."/>
            <person name="Kuo A."/>
            <person name="Maheswari U."/>
            <person name="Martens C."/>
            <person name="Maumus F."/>
            <person name="Otillar R.P."/>
            <person name="Rayko E."/>
            <person name="Salamov A."/>
            <person name="Vandepoele K."/>
            <person name="Beszteri B."/>
            <person name="Gruber A."/>
            <person name="Heijde M."/>
            <person name="Katinka M."/>
            <person name="Mock T."/>
            <person name="Valentin K."/>
            <person name="Verret F."/>
            <person name="Berges J.A."/>
            <person name="Brownlee C."/>
            <person name="Cadoret J.P."/>
            <person name="Chiovitti A."/>
            <person name="Choi C.J."/>
            <person name="Coesel S."/>
            <person name="De Martino A."/>
            <person name="Detter J.C."/>
            <person name="Durkin C."/>
            <person name="Falciatore A."/>
            <person name="Fournet J."/>
            <person name="Haruta M."/>
            <person name="Huysman M.J."/>
            <person name="Jenkins B.D."/>
            <person name="Jiroutova K."/>
            <person name="Jorgensen R.E."/>
            <person name="Joubert Y."/>
            <person name="Kaplan A."/>
            <person name="Kroger N."/>
            <person name="Kroth P.G."/>
            <person name="La Roche J."/>
            <person name="Lindquist E."/>
            <person name="Lommer M."/>
            <person name="Martin-Jezequel V."/>
            <person name="Lopez P.J."/>
            <person name="Lucas S."/>
            <person name="Mangogna M."/>
            <person name="McGinnis K."/>
            <person name="Medlin L.K."/>
            <person name="Montsant A."/>
            <person name="Oudot-Le Secq M.P."/>
            <person name="Napoli C."/>
            <person name="Obornik M."/>
            <person name="Parker M.S."/>
            <person name="Petit J.L."/>
            <person name="Porcel B.M."/>
            <person name="Poulsen N."/>
            <person name="Robison M."/>
            <person name="Rychlewski L."/>
            <person name="Rynearson T.A."/>
            <person name="Schmutz J."/>
            <person name="Shapiro H."/>
            <person name="Siaut M."/>
            <person name="Stanley M."/>
            <person name="Sussman M.R."/>
            <person name="Taylor A.R."/>
            <person name="Vardi A."/>
            <person name="von Dassow P."/>
            <person name="Vyverman W."/>
            <person name="Willis A."/>
            <person name="Wyrwicz L.S."/>
            <person name="Rokhsar D.S."/>
            <person name="Weissenbach J."/>
            <person name="Armbrust E.V."/>
            <person name="Green B.R."/>
            <person name="Van de Peer Y."/>
            <person name="Grigoriev I.V."/>
        </authorList>
    </citation>
    <scope>NUCLEOTIDE SEQUENCE [LARGE SCALE GENOMIC DNA]</scope>
    <source>
        <strain evidence="2 3">CCAP 1055/1</strain>
    </source>
</reference>
<dbReference type="InterPro" id="IPR009563">
    <property type="entry name" value="SSSCA1"/>
</dbReference>
<dbReference type="Pfam" id="PF06677">
    <property type="entry name" value="Auto_anti-p27"/>
    <property type="match status" value="2"/>
</dbReference>
<dbReference type="HOGENOM" id="CLU_242374_0_0_1"/>
<evidence type="ECO:0000313" key="3">
    <source>
        <dbReference type="Proteomes" id="UP000000759"/>
    </source>
</evidence>
<dbReference type="InterPro" id="IPR051888">
    <property type="entry name" value="UPF0148_domain"/>
</dbReference>
<feature type="compositionally biased region" description="Polar residues" evidence="1">
    <location>
        <begin position="1209"/>
        <end position="1218"/>
    </location>
</feature>
<sequence length="1654" mass="181404">MRMATDAPTAAPSRTEMSSAPSEADVETLLSQRLLQGFLLLEQPCPVCATPLVRQEDPLPSDDNASAVSAIEPIQGVPFCVCCRAHVVTQESEIALLSGDSVDENESGVGHKPRPVKGSILVAVPSHSVTPPVASQGGQRDQGDDFEEDFLEILTENDSTIATVEDVKETKPQSIERPHVAPEPHTKPSPPTGRSVDSSTQATAKVSQVVLDDLNEDSIELVRQPTMASVQGEIDRDDEIVCTTDDQDKEILEIEVITKVHSMLDAMEELTVDGSYMAGSVYNSEDEHHGDENGEETEFIVGLQKEKEMSAGVTTEDAKSSNTSDKSGKPSRESLSPSARIAQRNLLDSRHLVSEEDRPYWPDYAERRQIATKILADKMMEGLELREEQCQRCSMPIMNEGQSDSSGFCTVCPVLDENMATKRLEDETQVELARRRVVQEEEKQRLAQKKLELEKSIDIQRKLRAKKHSKLDQVKSRAVSMALVVAASTTSVEVTTANNKSSKVSPSSQSPSSVETPALCPKQEKDEASKAAMDSVDAPQEERQGQNSKAADNIEKDEESTLQQAKTTGAQSISTNPTAVSTLVQANTMSDIHTPKLMELNVKTVEVPDVSMQRSVVTRDLQPADCVEATLGPLKFLDSDHFSVIPPLPLQKMKVEKEAAHLLREVGKAEEAKRESLRVLDEATKAHTEKKNRAVELTEEIAREQTLVLKETERLQQLEAQQLEQNRTRTSRSASISNKDNEELKLQAEIEKAEKARDAAEFERQRLADEKQALEESNLLSELEKDANKKQREAEEAMGRAKAAIEKVVAVQRKIFAKTIAAGEVSVVAEAEKISRADTEDYHERNIKPSASEVCRERWETLRCESKAVRTRRLLSGWTTLPELCRGQECQSSPLITNSEEKECVVCGGCGSGRDGAYAQMINGDDESEDGCSQIILLQETTPSVLSFPTDFAGTFSVEEHTTAILSPTPRKCVEEIHKDFERKRNAVSKEIGKKMLQGWILLDLSCPNCVMPLMTDGDGEREICILCGDVGQFGNYDDSTKATSVATTVDKTVPYAQLNASDKIEVMSSRDCSTVGLNTLSTKENRKISCVLSTHTSREAAEIPRAAVESAKKNAKGAHSVESQVPCKNQQSTGDEVNSLSITANSGPNYVKKTGNAAKTRLPAVVEEDRTSLETSLCPSRSRIGNVESKSAPGKGKLQTHRKLDPSPRSSFNQKKPSLNACKEPPSTIKSPTVRSFSDSFEMSKRIQGSHQRRHRKDPEVLVTSTSAETKVVEPASSMDLSLGGDLASSTIASPSSIRNKAGRTQSDTKRSAANSISHILSPKNRHRSETLRGDPPAIQGCSLGRRNAKEVEGRRADELPTEHSKTTHDTPTSEGDSQSKVEWTRKLAESNDENREIAAEGTDDHPITDEGRFETNECIRGSEDNNGVQQIPIDFNRGIEQPIGDLITVAKARQPCYTDMSVRTPMDDQSSKGIPLHALHLPSPGMTAASAPYLSPTSYRESAPASVAPTLGSFRPRITPETSRRDRKRTLLSGLRPAFPYQSGILHSKAKPPQSDFVVYGGPLETPELLVTGTNASVTSEAIDTLLARIEETKAQLEEHPDGDNLENQNRLSQLLANLASAAEAMQRFDELEAIDRFDEMTDTWCRSAERI</sequence>
<dbReference type="PaxDb" id="2850-Phatr45406"/>
<feature type="compositionally biased region" description="Basic and acidic residues" evidence="1">
    <location>
        <begin position="1349"/>
        <end position="1370"/>
    </location>
</feature>
<feature type="region of interest" description="Disordered" evidence="1">
    <location>
        <begin position="161"/>
        <end position="202"/>
    </location>
</feature>
<accession>B7FXK8</accession>
<dbReference type="GeneID" id="7200530"/>
<dbReference type="InParanoid" id="B7FXK8"/>
<feature type="compositionally biased region" description="Basic and acidic residues" evidence="1">
    <location>
        <begin position="1379"/>
        <end position="1412"/>
    </location>
</feature>
<keyword evidence="3" id="KW-1185">Reference proteome</keyword>
<feature type="compositionally biased region" description="Low complexity" evidence="1">
    <location>
        <begin position="491"/>
        <end position="514"/>
    </location>
</feature>
<feature type="region of interest" description="Disordered" evidence="1">
    <location>
        <begin position="308"/>
        <end position="341"/>
    </location>
</feature>
<feature type="region of interest" description="Disordered" evidence="1">
    <location>
        <begin position="1163"/>
        <end position="1412"/>
    </location>
</feature>
<dbReference type="KEGG" id="pti:PHATRDRAFT_45406"/>
<feature type="compositionally biased region" description="Polar residues" evidence="1">
    <location>
        <begin position="561"/>
        <end position="574"/>
    </location>
</feature>
<dbReference type="PANTHER" id="PTHR16537">
    <property type="entry name" value="SJOEGREN SYNDROME/SCLERODERMA AUTOANTIGEN 1"/>
    <property type="match status" value="1"/>
</dbReference>
<feature type="compositionally biased region" description="Basic and acidic residues" evidence="1">
    <location>
        <begin position="165"/>
        <end position="186"/>
    </location>
</feature>
<feature type="compositionally biased region" description="Polar residues" evidence="1">
    <location>
        <begin position="1229"/>
        <end position="1242"/>
    </location>
</feature>
<dbReference type="OrthoDB" id="49645at2759"/>
<protein>
    <submittedName>
        <fullName evidence="2">Uncharacterized protein</fullName>
    </submittedName>
</protein>
<feature type="region of interest" description="Disordered" evidence="1">
    <location>
        <begin position="1506"/>
        <end position="1527"/>
    </location>
</feature>
<feature type="region of interest" description="Disordered" evidence="1">
    <location>
        <begin position="1"/>
        <end position="23"/>
    </location>
</feature>
<dbReference type="RefSeq" id="XP_002179785.1">
    <property type="nucleotide sequence ID" value="XM_002179749.1"/>
</dbReference>
<name>B7FXK8_PHATC</name>
<feature type="compositionally biased region" description="Polar residues" evidence="1">
    <location>
        <begin position="1289"/>
        <end position="1320"/>
    </location>
</feature>
<feature type="region of interest" description="Disordered" evidence="1">
    <location>
        <begin position="1114"/>
        <end position="1135"/>
    </location>
</feature>
<dbReference type="EMBL" id="CM000610">
    <property type="protein sequence ID" value="EEC48771.1"/>
    <property type="molecule type" value="Genomic_DNA"/>
</dbReference>
<feature type="region of interest" description="Disordered" evidence="1">
    <location>
        <begin position="721"/>
        <end position="742"/>
    </location>
</feature>
<proteinExistence type="predicted"/>
<feature type="region of interest" description="Disordered" evidence="1">
    <location>
        <begin position="491"/>
        <end position="574"/>
    </location>
</feature>
<dbReference type="Proteomes" id="UP000000759">
    <property type="component" value="Chromosome 7"/>
</dbReference>
<evidence type="ECO:0000256" key="1">
    <source>
        <dbReference type="SAM" id="MobiDB-lite"/>
    </source>
</evidence>
<reference evidence="3" key="2">
    <citation type="submission" date="2008-08" db="EMBL/GenBank/DDBJ databases">
        <authorList>
            <consortium name="Diatom Consortium"/>
            <person name="Grigoriev I."/>
            <person name="Grimwood J."/>
            <person name="Kuo A."/>
            <person name="Otillar R.P."/>
            <person name="Salamov A."/>
            <person name="Detter J.C."/>
            <person name="Lindquist E."/>
            <person name="Shapiro H."/>
            <person name="Lucas S."/>
            <person name="Glavina del Rio T."/>
            <person name="Pitluck S."/>
            <person name="Rokhsar D."/>
            <person name="Bowler C."/>
        </authorList>
    </citation>
    <scope>GENOME REANNOTATION</scope>
    <source>
        <strain evidence="3">CCAP 1055/1</strain>
    </source>
</reference>
<dbReference type="PANTHER" id="PTHR16537:SF1">
    <property type="entry name" value="PROTEIN ZNRD2"/>
    <property type="match status" value="1"/>
</dbReference>
<organism evidence="2 3">
    <name type="scientific">Phaeodactylum tricornutum (strain CCAP 1055/1)</name>
    <dbReference type="NCBI Taxonomy" id="556484"/>
    <lineage>
        <taxon>Eukaryota</taxon>
        <taxon>Sar</taxon>
        <taxon>Stramenopiles</taxon>
        <taxon>Ochrophyta</taxon>
        <taxon>Bacillariophyta</taxon>
        <taxon>Bacillariophyceae</taxon>
        <taxon>Bacillariophycidae</taxon>
        <taxon>Naviculales</taxon>
        <taxon>Phaeodactylaceae</taxon>
        <taxon>Phaeodactylum</taxon>
    </lineage>
</organism>
<dbReference type="eggNOG" id="ENOG502R32Y">
    <property type="taxonomic scope" value="Eukaryota"/>
</dbReference>
<evidence type="ECO:0000313" key="2">
    <source>
        <dbReference type="EMBL" id="EEC48771.1"/>
    </source>
</evidence>